<evidence type="ECO:0000256" key="1">
    <source>
        <dbReference type="ARBA" id="ARBA00022500"/>
    </source>
</evidence>
<feature type="domain" description="Response regulatory" evidence="4">
    <location>
        <begin position="2"/>
        <end position="117"/>
    </location>
</feature>
<organism evidence="5">
    <name type="scientific">Aliivibrio wodanis</name>
    <dbReference type="NCBI Taxonomy" id="80852"/>
    <lineage>
        <taxon>Bacteria</taxon>
        <taxon>Pseudomonadati</taxon>
        <taxon>Pseudomonadota</taxon>
        <taxon>Gammaproteobacteria</taxon>
        <taxon>Vibrionales</taxon>
        <taxon>Vibrionaceae</taxon>
        <taxon>Aliivibrio</taxon>
    </lineage>
</organism>
<dbReference type="SUPFAM" id="SSF103039">
    <property type="entry name" value="CheC-like"/>
    <property type="match status" value="1"/>
</dbReference>
<dbReference type="CDD" id="cd17910">
    <property type="entry name" value="CheC_ClassII"/>
    <property type="match status" value="1"/>
</dbReference>
<dbReference type="InterPro" id="IPR028976">
    <property type="entry name" value="CheC-like_sf"/>
</dbReference>
<dbReference type="PANTHER" id="PTHR44591:SF24">
    <property type="entry name" value="PROTEIN-GLUTAMATE METHYLESTERASE_PROTEIN-GLUTAMINE GLUTAMINASE 1"/>
    <property type="match status" value="1"/>
</dbReference>
<dbReference type="InterPro" id="IPR050595">
    <property type="entry name" value="Bact_response_regulator"/>
</dbReference>
<name>A0A5Q4ZHX8_9GAMM</name>
<dbReference type="InterPro" id="IPR011006">
    <property type="entry name" value="CheY-like_superfamily"/>
</dbReference>
<dbReference type="SUPFAM" id="SSF52172">
    <property type="entry name" value="CheY-like"/>
    <property type="match status" value="1"/>
</dbReference>
<reference evidence="5" key="1">
    <citation type="submission" date="2019-09" db="EMBL/GenBank/DDBJ databases">
        <authorList>
            <person name="Hjerde E."/>
        </authorList>
    </citation>
    <scope>NUCLEOTIDE SEQUENCE</scope>
    <source>
        <strain evidence="5">06/09/160</strain>
    </source>
</reference>
<dbReference type="PANTHER" id="PTHR44591">
    <property type="entry name" value="STRESS RESPONSE REGULATOR PROTEIN 1"/>
    <property type="match status" value="1"/>
</dbReference>
<evidence type="ECO:0000256" key="3">
    <source>
        <dbReference type="PROSITE-ProRule" id="PRU00169"/>
    </source>
</evidence>
<accession>A0A5Q4ZHX8</accession>
<keyword evidence="1" id="KW-0145">Chemotaxis</keyword>
<dbReference type="AlphaFoldDB" id="A0A5Q4ZHX8"/>
<sequence>MNILICDDSSFARKAIARCIAKTNDQHVIFAEHGQHALEVMQETDIDVMFLDLTMPIMDGYEVLAEIPNIDYPTQVVVISGDVQQTAIDRCLDLGAFAFIKKPISPDELLEYEHDLGVVFTFSKSESVDVEDNQVSSMKKLKELTNVALGRGASLLSEYLGEFITIPVPHAWAMGAGELDMTLQDVFSHKGAMAISQRFSGHGIHGEALVCMRGKDAATIGRNMGLTDESISTNEIVLTISGVVVSSYLQALSDQLGAMFTTRQPSIVDRVQREIDISNTRNIQDMFALEYSFLAETMDFECEVLFLLDSKSVNTIQSFLENV</sequence>
<gene>
    <name evidence="5" type="primary">cheY_1</name>
    <name evidence="5" type="ORF">AW0309160_01263</name>
</gene>
<dbReference type="Gene3D" id="3.40.50.2300">
    <property type="match status" value="1"/>
</dbReference>
<dbReference type="EMBL" id="LR721750">
    <property type="protein sequence ID" value="VVV03880.1"/>
    <property type="molecule type" value="Genomic_DNA"/>
</dbReference>
<feature type="modified residue" description="4-aspartylphosphate" evidence="3">
    <location>
        <position position="52"/>
    </location>
</feature>
<dbReference type="CDD" id="cd17593">
    <property type="entry name" value="REC_CheC-like"/>
    <property type="match status" value="1"/>
</dbReference>
<dbReference type="InterPro" id="IPR001789">
    <property type="entry name" value="Sig_transdc_resp-reg_receiver"/>
</dbReference>
<protein>
    <submittedName>
        <fullName evidence="5">Chemotaxis protein CheY</fullName>
    </submittedName>
</protein>
<dbReference type="SMART" id="SM00448">
    <property type="entry name" value="REC"/>
    <property type="match status" value="1"/>
</dbReference>
<proteinExistence type="predicted"/>
<evidence type="ECO:0000313" key="5">
    <source>
        <dbReference type="EMBL" id="VVV03880.1"/>
    </source>
</evidence>
<dbReference type="PROSITE" id="PS50110">
    <property type="entry name" value="RESPONSE_REGULATORY"/>
    <property type="match status" value="1"/>
</dbReference>
<keyword evidence="2 3" id="KW-0597">Phosphoprotein</keyword>
<evidence type="ECO:0000256" key="2">
    <source>
        <dbReference type="ARBA" id="ARBA00022553"/>
    </source>
</evidence>
<dbReference type="GO" id="GO:0000160">
    <property type="term" value="P:phosphorelay signal transduction system"/>
    <property type="evidence" value="ECO:0007669"/>
    <property type="project" value="InterPro"/>
</dbReference>
<dbReference type="Gene3D" id="3.40.1550.10">
    <property type="entry name" value="CheC-like"/>
    <property type="match status" value="1"/>
</dbReference>
<dbReference type="GO" id="GO:0006935">
    <property type="term" value="P:chemotaxis"/>
    <property type="evidence" value="ECO:0007669"/>
    <property type="project" value="UniProtKB-KW"/>
</dbReference>
<evidence type="ECO:0000259" key="4">
    <source>
        <dbReference type="PROSITE" id="PS50110"/>
    </source>
</evidence>
<dbReference type="Pfam" id="PF00072">
    <property type="entry name" value="Response_reg"/>
    <property type="match status" value="1"/>
</dbReference>